<proteinExistence type="predicted"/>
<reference evidence="1" key="1">
    <citation type="journal article" date="2019" name="Mitochondrial DNA Part B Resour">
        <title>Complete mitochondrial genome of a rare diatom (Bacillariophyta) Proschkinia and its phylogenetic and taxonomic implications.</title>
        <authorList>
            <person name="Gastineau R."/>
            <person name="Kim S.-Y."/>
            <person name="Lemieux C."/>
            <person name="Turmel M."/>
            <person name="Witkowski A."/>
            <person name="Park J.-G."/>
            <person name="Kim B.-S."/>
            <person name="Mann D.G."/>
            <person name="Theriot E.C."/>
        </authorList>
    </citation>
    <scope>NUCLEOTIDE SEQUENCE</scope>
</reference>
<organism evidence="1">
    <name type="scientific">Proschkinia sp. SZCZR1824</name>
    <dbReference type="NCBI Taxonomy" id="2588390"/>
    <lineage>
        <taxon>Eukaryota</taxon>
        <taxon>Sar</taxon>
        <taxon>Stramenopiles</taxon>
        <taxon>Ochrophyta</taxon>
        <taxon>Bacillariophyta</taxon>
        <taxon>Bacillariophyceae</taxon>
        <taxon>Bacillariophycidae</taxon>
        <taxon>Naviculales</taxon>
        <taxon>Proschkiniaceae</taxon>
        <taxon>Proschkinia</taxon>
    </lineage>
</organism>
<evidence type="ECO:0000313" key="1">
    <source>
        <dbReference type="EMBL" id="QDA21777.1"/>
    </source>
</evidence>
<gene>
    <name evidence="1" type="primary">orf243</name>
</gene>
<dbReference type="AlphaFoldDB" id="A0A4Y5SE20"/>
<keyword evidence="1" id="KW-0496">Mitochondrion</keyword>
<geneLocation type="mitochondrion" evidence="1"/>
<accession>A0A4Y5SE20</accession>
<sequence length="243" mass="28584">MPKNLKNKSVLKPRRLRSKSFILEYQADICSVFLEKNLKNMLEIKKNKIKCLIINKEYYKNKSIKTLAFIQVNSKSDCLTKKFYFSKKNLEKNNKLSIHVVDHDLAISYLFKNTNFEYSKTVLEYYDSNNTIDVSKLIKTEKKKNKKNSKKQLTNRQINIICVNAPILLTFMLSEESSKGMKHTMVGLRGMLHRFRKGYDLPSDLKNLLDLTVSSVLRKKVKNKEYIDSNYLKKPFIRKKPLL</sequence>
<name>A0A4Y5SE20_9STRA</name>
<dbReference type="EMBL" id="MH800316">
    <property type="protein sequence ID" value="QDA21777.1"/>
    <property type="molecule type" value="Genomic_DNA"/>
</dbReference>
<protein>
    <submittedName>
        <fullName evidence="1">Uncharacterized protein</fullName>
    </submittedName>
</protein>